<accession>A0A853G2H6</accession>
<comment type="caution">
    <text evidence="5">The sequence shown here is derived from an EMBL/GenBank/DDBJ whole genome shotgun (WGS) entry which is preliminary data.</text>
</comment>
<dbReference type="InterPro" id="IPR011663">
    <property type="entry name" value="UTRA"/>
</dbReference>
<dbReference type="InterPro" id="IPR000524">
    <property type="entry name" value="Tscrpt_reg_HTH_GntR"/>
</dbReference>
<dbReference type="EMBL" id="JACCEM010000002">
    <property type="protein sequence ID" value="NYT48686.1"/>
    <property type="molecule type" value="Genomic_DNA"/>
</dbReference>
<dbReference type="RefSeq" id="WP_180153966.1">
    <property type="nucleotide sequence ID" value="NZ_JACCEM010000002.1"/>
</dbReference>
<evidence type="ECO:0000256" key="1">
    <source>
        <dbReference type="ARBA" id="ARBA00023015"/>
    </source>
</evidence>
<dbReference type="PRINTS" id="PR00035">
    <property type="entry name" value="HTHGNTR"/>
</dbReference>
<dbReference type="GO" id="GO:0003677">
    <property type="term" value="F:DNA binding"/>
    <property type="evidence" value="ECO:0007669"/>
    <property type="project" value="UniProtKB-KW"/>
</dbReference>
<dbReference type="Proteomes" id="UP000559809">
    <property type="component" value="Unassembled WGS sequence"/>
</dbReference>
<dbReference type="PANTHER" id="PTHR44846">
    <property type="entry name" value="MANNOSYL-D-GLYCERATE TRANSPORT/METABOLISM SYSTEM REPRESSOR MNGR-RELATED"/>
    <property type="match status" value="1"/>
</dbReference>
<dbReference type="PROSITE" id="PS50949">
    <property type="entry name" value="HTH_GNTR"/>
    <property type="match status" value="1"/>
</dbReference>
<evidence type="ECO:0000313" key="5">
    <source>
        <dbReference type="EMBL" id="NYT48686.1"/>
    </source>
</evidence>
<name>A0A853G2H6_9BURK</name>
<evidence type="ECO:0000259" key="4">
    <source>
        <dbReference type="PROSITE" id="PS50949"/>
    </source>
</evidence>
<proteinExistence type="predicted"/>
<dbReference type="InterPro" id="IPR036390">
    <property type="entry name" value="WH_DNA-bd_sf"/>
</dbReference>
<feature type="domain" description="HTH gntR-type" evidence="4">
    <location>
        <begin position="24"/>
        <end position="92"/>
    </location>
</feature>
<dbReference type="SMART" id="SM00345">
    <property type="entry name" value="HTH_GNTR"/>
    <property type="match status" value="1"/>
</dbReference>
<keyword evidence="1" id="KW-0805">Transcription regulation</keyword>
<dbReference type="InterPro" id="IPR036388">
    <property type="entry name" value="WH-like_DNA-bd_sf"/>
</dbReference>
<gene>
    <name evidence="5" type="ORF">H0A72_05125</name>
</gene>
<dbReference type="InterPro" id="IPR050679">
    <property type="entry name" value="Bact_HTH_transcr_reg"/>
</dbReference>
<dbReference type="SUPFAM" id="SSF46785">
    <property type="entry name" value="Winged helix' DNA-binding domain"/>
    <property type="match status" value="1"/>
</dbReference>
<sequence length="265" mass="30109">MTMFKDPEADVGGRGRPEEAEALTPRYRVIYQELLASIRDGHYAVGSLLPPELELCRRYAASRHTIREAVRLLTESGMVSRRPGVGTRVETTRATTRYTQEISRLEDLFQYIKHATLQVLSVKLLRIGARRAQWLESDPESRWLNIIAIKLLQDQDAPVAYSEVYVHPDYSAVGSDVGKIKLPLSLLIERRFSKRIIQVRQEFSATPIKGETAAKLKIRPGTAGLVITRKYYGEMQSLMLMTITTFPYNKMKYSMSLKFDAPAAK</sequence>
<dbReference type="GO" id="GO:0045892">
    <property type="term" value="P:negative regulation of DNA-templated transcription"/>
    <property type="evidence" value="ECO:0007669"/>
    <property type="project" value="TreeGrafter"/>
</dbReference>
<dbReference type="Pfam" id="PF07702">
    <property type="entry name" value="UTRA"/>
    <property type="match status" value="1"/>
</dbReference>
<dbReference type="CDD" id="cd07377">
    <property type="entry name" value="WHTH_GntR"/>
    <property type="match status" value="1"/>
</dbReference>
<reference evidence="5 6" key="1">
    <citation type="submission" date="2020-07" db="EMBL/GenBank/DDBJ databases">
        <title>Taxonomic revisions and descriptions of new bacterial species based on genomic comparisons in the high-G+C-content subgroup of the family Alcaligenaceae.</title>
        <authorList>
            <person name="Szabo A."/>
            <person name="Felfoldi T."/>
        </authorList>
    </citation>
    <scope>NUCLEOTIDE SEQUENCE [LARGE SCALE GENOMIC DNA]</scope>
    <source>
        <strain evidence="5 6">LMG 24012</strain>
    </source>
</reference>
<dbReference type="InterPro" id="IPR028978">
    <property type="entry name" value="Chorismate_lyase_/UTRA_dom_sf"/>
</dbReference>
<dbReference type="AlphaFoldDB" id="A0A853G2H6"/>
<dbReference type="PANTHER" id="PTHR44846:SF1">
    <property type="entry name" value="MANNOSYL-D-GLYCERATE TRANSPORT_METABOLISM SYSTEM REPRESSOR MNGR-RELATED"/>
    <property type="match status" value="1"/>
</dbReference>
<dbReference type="Gene3D" id="1.10.10.10">
    <property type="entry name" value="Winged helix-like DNA-binding domain superfamily/Winged helix DNA-binding domain"/>
    <property type="match status" value="1"/>
</dbReference>
<dbReference type="GO" id="GO:0003700">
    <property type="term" value="F:DNA-binding transcription factor activity"/>
    <property type="evidence" value="ECO:0007669"/>
    <property type="project" value="InterPro"/>
</dbReference>
<protein>
    <submittedName>
        <fullName evidence="5">GntR family transcriptional regulator</fullName>
    </submittedName>
</protein>
<organism evidence="5 6">
    <name type="scientific">Parapusillimonas granuli</name>
    <dbReference type="NCBI Taxonomy" id="380911"/>
    <lineage>
        <taxon>Bacteria</taxon>
        <taxon>Pseudomonadati</taxon>
        <taxon>Pseudomonadota</taxon>
        <taxon>Betaproteobacteria</taxon>
        <taxon>Burkholderiales</taxon>
        <taxon>Alcaligenaceae</taxon>
        <taxon>Parapusillimonas</taxon>
    </lineage>
</organism>
<evidence type="ECO:0000256" key="2">
    <source>
        <dbReference type="ARBA" id="ARBA00023125"/>
    </source>
</evidence>
<evidence type="ECO:0000313" key="6">
    <source>
        <dbReference type="Proteomes" id="UP000559809"/>
    </source>
</evidence>
<keyword evidence="3" id="KW-0804">Transcription</keyword>
<dbReference type="Gene3D" id="3.40.1410.10">
    <property type="entry name" value="Chorismate lyase-like"/>
    <property type="match status" value="1"/>
</dbReference>
<keyword evidence="2" id="KW-0238">DNA-binding</keyword>
<dbReference type="SMART" id="SM00866">
    <property type="entry name" value="UTRA"/>
    <property type="match status" value="1"/>
</dbReference>
<evidence type="ECO:0000256" key="3">
    <source>
        <dbReference type="ARBA" id="ARBA00023163"/>
    </source>
</evidence>
<dbReference type="Pfam" id="PF00392">
    <property type="entry name" value="GntR"/>
    <property type="match status" value="1"/>
</dbReference>
<dbReference type="SUPFAM" id="SSF64288">
    <property type="entry name" value="Chorismate lyase-like"/>
    <property type="match status" value="1"/>
</dbReference>
<keyword evidence="6" id="KW-1185">Reference proteome</keyword>